<evidence type="ECO:0000256" key="2">
    <source>
        <dbReference type="SAM" id="Phobius"/>
    </source>
</evidence>
<feature type="transmembrane region" description="Helical" evidence="2">
    <location>
        <begin position="101"/>
        <end position="124"/>
    </location>
</feature>
<feature type="compositionally biased region" description="Basic and acidic residues" evidence="1">
    <location>
        <begin position="1"/>
        <end position="10"/>
    </location>
</feature>
<proteinExistence type="predicted"/>
<feature type="transmembrane region" description="Helical" evidence="2">
    <location>
        <begin position="136"/>
        <end position="157"/>
    </location>
</feature>
<keyword evidence="4" id="KW-1185">Reference proteome</keyword>
<accession>A0A1M5P2U9</accession>
<dbReference type="AlphaFoldDB" id="A0A1M5P2U9"/>
<protein>
    <submittedName>
        <fullName evidence="3">Uncharacterized protein</fullName>
    </submittedName>
</protein>
<evidence type="ECO:0000313" key="4">
    <source>
        <dbReference type="Proteomes" id="UP000184471"/>
    </source>
</evidence>
<dbReference type="RefSeq" id="WP_073421767.1">
    <property type="nucleotide sequence ID" value="NZ_FQVX01000003.1"/>
</dbReference>
<feature type="transmembrane region" description="Helical" evidence="2">
    <location>
        <begin position="163"/>
        <end position="180"/>
    </location>
</feature>
<evidence type="ECO:0000313" key="3">
    <source>
        <dbReference type="EMBL" id="SHG95729.1"/>
    </source>
</evidence>
<keyword evidence="2" id="KW-0812">Transmembrane</keyword>
<dbReference type="STRING" id="1070870.SAMN05444351_3763"/>
<gene>
    <name evidence="3" type="ORF">SAMN05444351_3763</name>
</gene>
<organism evidence="3 4">
    <name type="scientific">Geodermatophilus nigrescens</name>
    <dbReference type="NCBI Taxonomy" id="1070870"/>
    <lineage>
        <taxon>Bacteria</taxon>
        <taxon>Bacillati</taxon>
        <taxon>Actinomycetota</taxon>
        <taxon>Actinomycetes</taxon>
        <taxon>Geodermatophilales</taxon>
        <taxon>Geodermatophilaceae</taxon>
        <taxon>Geodermatophilus</taxon>
    </lineage>
</organism>
<dbReference type="SUPFAM" id="SSF81995">
    <property type="entry name" value="beta-sandwich domain of Sec23/24"/>
    <property type="match status" value="1"/>
</dbReference>
<reference evidence="3 4" key="1">
    <citation type="submission" date="2016-11" db="EMBL/GenBank/DDBJ databases">
        <authorList>
            <person name="Jaros S."/>
            <person name="Januszkiewicz K."/>
            <person name="Wedrychowicz H."/>
        </authorList>
    </citation>
    <scope>NUCLEOTIDE SEQUENCE [LARGE SCALE GENOMIC DNA]</scope>
    <source>
        <strain evidence="3 4">DSM 45408</strain>
    </source>
</reference>
<dbReference type="Proteomes" id="UP000184471">
    <property type="component" value="Unassembled WGS sequence"/>
</dbReference>
<sequence length="196" mass="20134">MTGPSFDKDSPYGGQPAPGQPPYGQQPGYGQQQPYGQQPYGQQPYGQPQPYGQQPGGFGGPSPYGAPAGRRPGVVTGAAVVGIVWGGLGTLFGIISLSLAFQINAVVGLLVLLSTALSVGLLVGGIQTLQGKSPRLLLLISYVAIGINVISLLLSLISDGASAANGLLGFILPVVVVALLRQPQARQYYASRGISY</sequence>
<keyword evidence="2" id="KW-1133">Transmembrane helix</keyword>
<keyword evidence="2" id="KW-0472">Membrane</keyword>
<name>A0A1M5P2U9_9ACTN</name>
<feature type="transmembrane region" description="Helical" evidence="2">
    <location>
        <begin position="74"/>
        <end position="95"/>
    </location>
</feature>
<dbReference type="EMBL" id="FQVX01000003">
    <property type="protein sequence ID" value="SHG95729.1"/>
    <property type="molecule type" value="Genomic_DNA"/>
</dbReference>
<evidence type="ECO:0000256" key="1">
    <source>
        <dbReference type="SAM" id="MobiDB-lite"/>
    </source>
</evidence>
<feature type="region of interest" description="Disordered" evidence="1">
    <location>
        <begin position="1"/>
        <end position="65"/>
    </location>
</feature>
<feature type="compositionally biased region" description="Low complexity" evidence="1">
    <location>
        <begin position="11"/>
        <end position="53"/>
    </location>
</feature>